<keyword evidence="3" id="KW-1185">Reference proteome</keyword>
<accession>A0A4Z2FAS6</accession>
<gene>
    <name evidence="2" type="ORF">EYF80_051956</name>
</gene>
<dbReference type="EMBL" id="SRLO01001430">
    <property type="protein sequence ID" value="TNN37873.1"/>
    <property type="molecule type" value="Genomic_DNA"/>
</dbReference>
<evidence type="ECO:0000256" key="1">
    <source>
        <dbReference type="SAM" id="MobiDB-lite"/>
    </source>
</evidence>
<dbReference type="AlphaFoldDB" id="A0A4Z2FAS6"/>
<comment type="caution">
    <text evidence="2">The sequence shown here is derived from an EMBL/GenBank/DDBJ whole genome shotgun (WGS) entry which is preliminary data.</text>
</comment>
<feature type="region of interest" description="Disordered" evidence="1">
    <location>
        <begin position="138"/>
        <end position="168"/>
    </location>
</feature>
<organism evidence="2 3">
    <name type="scientific">Liparis tanakae</name>
    <name type="common">Tanaka's snailfish</name>
    <dbReference type="NCBI Taxonomy" id="230148"/>
    <lineage>
        <taxon>Eukaryota</taxon>
        <taxon>Metazoa</taxon>
        <taxon>Chordata</taxon>
        <taxon>Craniata</taxon>
        <taxon>Vertebrata</taxon>
        <taxon>Euteleostomi</taxon>
        <taxon>Actinopterygii</taxon>
        <taxon>Neopterygii</taxon>
        <taxon>Teleostei</taxon>
        <taxon>Neoteleostei</taxon>
        <taxon>Acanthomorphata</taxon>
        <taxon>Eupercaria</taxon>
        <taxon>Perciformes</taxon>
        <taxon>Cottioidei</taxon>
        <taxon>Cottales</taxon>
        <taxon>Liparidae</taxon>
        <taxon>Liparis</taxon>
    </lineage>
</organism>
<dbReference type="Proteomes" id="UP000314294">
    <property type="component" value="Unassembled WGS sequence"/>
</dbReference>
<protein>
    <submittedName>
        <fullName evidence="2">Uncharacterized protein</fullName>
    </submittedName>
</protein>
<feature type="region of interest" description="Disordered" evidence="1">
    <location>
        <begin position="83"/>
        <end position="110"/>
    </location>
</feature>
<sequence>MYLSSTHAELQASPAAEPRDGAVNFLSLNTSFRGFSWRCTYHEARSAQAAARHAVAVRPVGADARLAAALAVETRRARLVAVEPRPPRRAGALPRQRVAAGRKEEESGHRKELRALPRVAAVLHLRVLPALQGQCRSQAGPYRPAGQYRSRQLGPWKPSTHRQAPFTW</sequence>
<name>A0A4Z2FAS6_9TELE</name>
<reference evidence="2 3" key="1">
    <citation type="submission" date="2019-03" db="EMBL/GenBank/DDBJ databases">
        <title>First draft genome of Liparis tanakae, snailfish: a comprehensive survey of snailfish specific genes.</title>
        <authorList>
            <person name="Kim W."/>
            <person name="Song I."/>
            <person name="Jeong J.-H."/>
            <person name="Kim D."/>
            <person name="Kim S."/>
            <person name="Ryu S."/>
            <person name="Song J.Y."/>
            <person name="Lee S.K."/>
        </authorList>
    </citation>
    <scope>NUCLEOTIDE SEQUENCE [LARGE SCALE GENOMIC DNA]</scope>
    <source>
        <tissue evidence="2">Muscle</tissue>
    </source>
</reference>
<proteinExistence type="predicted"/>
<evidence type="ECO:0000313" key="2">
    <source>
        <dbReference type="EMBL" id="TNN37873.1"/>
    </source>
</evidence>
<feature type="compositionally biased region" description="Basic and acidic residues" evidence="1">
    <location>
        <begin position="101"/>
        <end position="110"/>
    </location>
</feature>
<evidence type="ECO:0000313" key="3">
    <source>
        <dbReference type="Proteomes" id="UP000314294"/>
    </source>
</evidence>